<keyword evidence="2" id="KW-1133">Transmembrane helix</keyword>
<gene>
    <name evidence="3" type="ORF">SELO1098_LOCUS24187</name>
</gene>
<dbReference type="EMBL" id="HBIC01047449">
    <property type="protein sequence ID" value="CAE0295335.1"/>
    <property type="molecule type" value="Transcribed_RNA"/>
</dbReference>
<name>A0A7S3MED2_9STRA</name>
<dbReference type="AlphaFoldDB" id="A0A7S3MED2"/>
<feature type="region of interest" description="Disordered" evidence="1">
    <location>
        <begin position="793"/>
        <end position="856"/>
    </location>
</feature>
<feature type="compositionally biased region" description="Basic and acidic residues" evidence="1">
    <location>
        <begin position="291"/>
        <end position="301"/>
    </location>
</feature>
<protein>
    <submittedName>
        <fullName evidence="3">Uncharacterized protein</fullName>
    </submittedName>
</protein>
<feature type="compositionally biased region" description="Low complexity" evidence="1">
    <location>
        <begin position="818"/>
        <end position="831"/>
    </location>
</feature>
<proteinExistence type="predicted"/>
<feature type="region of interest" description="Disordered" evidence="1">
    <location>
        <begin position="283"/>
        <end position="311"/>
    </location>
</feature>
<evidence type="ECO:0000313" key="3">
    <source>
        <dbReference type="EMBL" id="CAE0295335.1"/>
    </source>
</evidence>
<sequence>MDSAEDQEIYLMRHFIVDIFDGPRRGVVSRHFLEEYNTRRNKWHERLSLVFLPLMLAVMIYFVYVFNLSIGSRATNMWLIVTSINFFQDVFFLKPLKVWFNFVLINGTVSREVRELCEQLTRRSKLILMRTHGMVRDTEALVQHFNPAVRAARMHPGLPVSRLLMSLNDFDIPLQPKHSIFYLPWVYFMTGLLTLTLLPEVLQDSSIEVLSNAIIQFGAIGFYRLGVTSLLAALVVGLGILLIILLREWYLIGFRSPFKRTRNYQVGVTEDWPFKENNFLTLEDDDDEQESPARLKERDKTFAAPPPSGRKSLLTIKSLAEASKYEEDSDSEGGGEVIMSELINFDGVDQMLAYPQADELLASGKNMNSVASLQNFKRPQSSSLDALINANRPDSPNAMDDNSSFFTELHSHLGNTSGILPSRGNSHMDSRRNSSQIDSRRNSTRLGTPAAAASTYNVRSGLLMPGMTPVAGPPIASFQSENASIFENSIASSMSVNARLNSGVKGRYSEHHPGIHGDDIFINGGIGMMNSEFEGAFGESKQVSPQGSLKAMPVDTNDPNWFKAILYNANSSQVDESDNASYSVPFAAQAARFAHPHTAQGLFGGPPDASEDLSPENSVVLGAELAQSSWVMKDKLNAPTTTTTGSSFVTDLLRTAPYTTRETSFMQRGIQKARAEKSDVQSRKTRRSKNRHIRHQSRDQLDDAASVMTGTSEFVSSSILQSPVATSSPGYVYRKYAGRMRRRAESGGHSAEVLTHSAQSSGPGAHSTRDLASPSDFLTLQAQYQVSPQMTAPMPVISYGDEGQPGSAGERFGLNLNTATPSGPPAASAAGAGPGGRNPVPPSSGPGSSSFPMYQY</sequence>
<accession>A0A7S3MED2</accession>
<keyword evidence="2" id="KW-0472">Membrane</keyword>
<feature type="compositionally biased region" description="Basic residues" evidence="1">
    <location>
        <begin position="683"/>
        <end position="695"/>
    </location>
</feature>
<evidence type="ECO:0000256" key="2">
    <source>
        <dbReference type="SAM" id="Phobius"/>
    </source>
</evidence>
<feature type="region of interest" description="Disordered" evidence="1">
    <location>
        <begin position="665"/>
        <end position="703"/>
    </location>
</feature>
<keyword evidence="2" id="KW-0812">Transmembrane</keyword>
<feature type="transmembrane region" description="Helical" evidence="2">
    <location>
        <begin position="222"/>
        <end position="246"/>
    </location>
</feature>
<feature type="compositionally biased region" description="Basic and acidic residues" evidence="1">
    <location>
        <begin position="673"/>
        <end position="682"/>
    </location>
</feature>
<feature type="transmembrane region" description="Helical" evidence="2">
    <location>
        <begin position="180"/>
        <end position="202"/>
    </location>
</feature>
<feature type="region of interest" description="Disordered" evidence="1">
    <location>
        <begin position="416"/>
        <end position="451"/>
    </location>
</feature>
<organism evidence="3">
    <name type="scientific">Spumella elongata</name>
    <dbReference type="NCBI Taxonomy" id="89044"/>
    <lineage>
        <taxon>Eukaryota</taxon>
        <taxon>Sar</taxon>
        <taxon>Stramenopiles</taxon>
        <taxon>Ochrophyta</taxon>
        <taxon>Chrysophyceae</taxon>
        <taxon>Chromulinales</taxon>
        <taxon>Chromulinaceae</taxon>
        <taxon>Spumella</taxon>
    </lineage>
</organism>
<feature type="transmembrane region" description="Helical" evidence="2">
    <location>
        <begin position="49"/>
        <end position="70"/>
    </location>
</feature>
<feature type="region of interest" description="Disordered" evidence="1">
    <location>
        <begin position="743"/>
        <end position="772"/>
    </location>
</feature>
<feature type="compositionally biased region" description="Polar residues" evidence="1">
    <location>
        <begin position="416"/>
        <end position="425"/>
    </location>
</feature>
<evidence type="ECO:0000256" key="1">
    <source>
        <dbReference type="SAM" id="MobiDB-lite"/>
    </source>
</evidence>
<reference evidence="3" key="1">
    <citation type="submission" date="2021-01" db="EMBL/GenBank/DDBJ databases">
        <authorList>
            <person name="Corre E."/>
            <person name="Pelletier E."/>
            <person name="Niang G."/>
            <person name="Scheremetjew M."/>
            <person name="Finn R."/>
            <person name="Kale V."/>
            <person name="Holt S."/>
            <person name="Cochrane G."/>
            <person name="Meng A."/>
            <person name="Brown T."/>
            <person name="Cohen L."/>
        </authorList>
    </citation>
    <scope>NUCLEOTIDE SEQUENCE</scope>
    <source>
        <strain evidence="3">CCAP 955/1</strain>
    </source>
</reference>